<sequence length="37" mass="4238">MDQSNGLESQKEKEIAQYNQRRSSGEIIITSIFIPLI</sequence>
<protein>
    <submittedName>
        <fullName evidence="1">Uncharacterized protein</fullName>
    </submittedName>
</protein>
<organism evidence="1">
    <name type="scientific">Vitis vinifera</name>
    <name type="common">Grape</name>
    <dbReference type="NCBI Taxonomy" id="29760"/>
    <lineage>
        <taxon>Eukaryota</taxon>
        <taxon>Viridiplantae</taxon>
        <taxon>Streptophyta</taxon>
        <taxon>Embryophyta</taxon>
        <taxon>Tracheophyta</taxon>
        <taxon>Spermatophyta</taxon>
        <taxon>Magnoliopsida</taxon>
        <taxon>eudicotyledons</taxon>
        <taxon>Gunneridae</taxon>
        <taxon>Pentapetalae</taxon>
        <taxon>rosids</taxon>
        <taxon>Vitales</taxon>
        <taxon>Vitaceae</taxon>
        <taxon>Viteae</taxon>
        <taxon>Vitis</taxon>
    </lineage>
</organism>
<gene>
    <name evidence="1" type="ORF">VITISV_030324</name>
</gene>
<dbReference type="AlphaFoldDB" id="A5BHC8"/>
<accession>A5BHC8</accession>
<proteinExistence type="predicted"/>
<evidence type="ECO:0000313" key="1">
    <source>
        <dbReference type="EMBL" id="CAN67935.1"/>
    </source>
</evidence>
<reference evidence="1" key="1">
    <citation type="journal article" date="2007" name="PLoS ONE">
        <title>The first genome sequence of an elite grapevine cultivar (Pinot noir Vitis vinifera L.): coping with a highly heterozygous genome.</title>
        <authorList>
            <person name="Velasco R."/>
            <person name="Zharkikh A."/>
            <person name="Troggio M."/>
            <person name="Cartwright D.A."/>
            <person name="Cestaro A."/>
            <person name="Pruss D."/>
            <person name="Pindo M."/>
            <person name="FitzGerald L.M."/>
            <person name="Vezzulli S."/>
            <person name="Reid J."/>
            <person name="Malacarne G."/>
            <person name="Iliev D."/>
            <person name="Coppola G."/>
            <person name="Wardell B."/>
            <person name="Micheletti D."/>
            <person name="Macalma T."/>
            <person name="Facci M."/>
            <person name="Mitchell J.T."/>
            <person name="Perazzolli M."/>
            <person name="Eldredge G."/>
            <person name="Gatto P."/>
            <person name="Oyzerski R."/>
            <person name="Moretto M."/>
            <person name="Gutin N."/>
            <person name="Stefanini M."/>
            <person name="Chen Y."/>
            <person name="Segala C."/>
            <person name="Davenport C."/>
            <person name="Dematte L."/>
            <person name="Mraz A."/>
            <person name="Battilana J."/>
            <person name="Stormo K."/>
            <person name="Costa F."/>
            <person name="Tao Q."/>
            <person name="Si-Ammour A."/>
            <person name="Harkins T."/>
            <person name="Lackey A."/>
            <person name="Perbost C."/>
            <person name="Taillon B."/>
            <person name="Stella A."/>
            <person name="Solovyev V."/>
            <person name="Fawcett J.A."/>
            <person name="Sterck L."/>
            <person name="Vandepoele K."/>
            <person name="Grando S.M."/>
            <person name="Toppo S."/>
            <person name="Moser C."/>
            <person name="Lanchbury J."/>
            <person name="Bogden R."/>
            <person name="Skolnick M."/>
            <person name="Sgaramella V."/>
            <person name="Bhatnagar S.K."/>
            <person name="Fontana P."/>
            <person name="Gutin A."/>
            <person name="Van de Peer Y."/>
            <person name="Salamini F."/>
            <person name="Viola R."/>
        </authorList>
    </citation>
    <scope>NUCLEOTIDE SEQUENCE</scope>
</reference>
<dbReference type="EMBL" id="AM459630">
    <property type="protein sequence ID" value="CAN67935.1"/>
    <property type="molecule type" value="Genomic_DNA"/>
</dbReference>
<name>A5BHC8_VITVI</name>